<dbReference type="InterPro" id="IPR051346">
    <property type="entry name" value="OTU_Deubiquitinase"/>
</dbReference>
<feature type="domain" description="DUF3645" evidence="9">
    <location>
        <begin position="2335"/>
        <end position="2367"/>
    </location>
</feature>
<evidence type="ECO:0000256" key="5">
    <source>
        <dbReference type="ARBA" id="ARBA00022801"/>
    </source>
</evidence>
<feature type="domain" description="DUF6606" evidence="10">
    <location>
        <begin position="16"/>
        <end position="282"/>
    </location>
</feature>
<feature type="domain" description="DUF3638" evidence="8">
    <location>
        <begin position="1996"/>
        <end position="2216"/>
    </location>
</feature>
<feature type="compositionally biased region" description="Polar residues" evidence="7">
    <location>
        <begin position="180"/>
        <end position="190"/>
    </location>
</feature>
<evidence type="ECO:0000256" key="2">
    <source>
        <dbReference type="ARBA" id="ARBA00012759"/>
    </source>
</evidence>
<dbReference type="EMBL" id="QZBD01000003">
    <property type="protein sequence ID" value="THY36728.1"/>
    <property type="molecule type" value="Genomic_DNA"/>
</dbReference>
<keyword evidence="3" id="KW-0645">Protease</keyword>
<feature type="region of interest" description="Disordered" evidence="7">
    <location>
        <begin position="177"/>
        <end position="196"/>
    </location>
</feature>
<evidence type="ECO:0000313" key="12">
    <source>
        <dbReference type="Proteomes" id="UP000306584"/>
    </source>
</evidence>
<dbReference type="InterPro" id="IPR022099">
    <property type="entry name" value="DUF3638"/>
</dbReference>
<evidence type="ECO:0000256" key="4">
    <source>
        <dbReference type="ARBA" id="ARBA00022786"/>
    </source>
</evidence>
<dbReference type="GO" id="GO:0004843">
    <property type="term" value="F:cysteine-type deubiquitinase activity"/>
    <property type="evidence" value="ECO:0007669"/>
    <property type="project" value="UniProtKB-EC"/>
</dbReference>
<organism evidence="11 12">
    <name type="scientific">Aureobasidium pullulans</name>
    <name type="common">Black yeast</name>
    <name type="synonym">Pullularia pullulans</name>
    <dbReference type="NCBI Taxonomy" id="5580"/>
    <lineage>
        <taxon>Eukaryota</taxon>
        <taxon>Fungi</taxon>
        <taxon>Dikarya</taxon>
        <taxon>Ascomycota</taxon>
        <taxon>Pezizomycotina</taxon>
        <taxon>Dothideomycetes</taxon>
        <taxon>Dothideomycetidae</taxon>
        <taxon>Dothideales</taxon>
        <taxon>Saccotheciaceae</taxon>
        <taxon>Aureobasidium</taxon>
    </lineage>
</organism>
<dbReference type="InterPro" id="IPR022105">
    <property type="entry name" value="DUF3645"/>
</dbReference>
<name>A0A4S9M2S7_AURPU</name>
<keyword evidence="6" id="KW-0788">Thiol protease</keyword>
<evidence type="ECO:0000256" key="7">
    <source>
        <dbReference type="SAM" id="MobiDB-lite"/>
    </source>
</evidence>
<evidence type="ECO:0000256" key="1">
    <source>
        <dbReference type="ARBA" id="ARBA00000707"/>
    </source>
</evidence>
<dbReference type="EC" id="3.4.19.12" evidence="2"/>
<sequence length="3125" mass="351891">MRLESGAVSAQDLRDLTNHIALPPQLPQSEDPDRCTINKNLLHLLQDVTEIRDRHTSGAWNSVTKMLRALDESEQAGILRDDMLDTHLSALGTGDCFALHLPLQNAAVLVLRKNQETVVVESFEVSAANDSVMSTQGRLVRSFPGRAVACPSNEFFDAAFQSQFQVALRRLAAEAPPSHYNPTATKSGNTVHEERDTTNPGFVNDYLMTILSVVGENHASTTTEKHVRDEILWHKTNYPWRRAAFWLFLRVAILRTLSTNLDSAQAHKEYKLFMIEVVTRLTELACDVSVEPSMLSALNNKLARRAFKFEQRYGEFDDPVAQMVSENARQILQRTWSRNVNDHSAIEKLSVVGWANATSLALSDARKPLAQALAPLISSKQSSAFASESPQRIAQDLAKLPSFSLLHNAKFVVTALADLEVWVEKHLHTWTEMRLTAAQPSACDELAALMRSYWSQASSQYECSPVEKSNALLILTELWVALDTICTSEIPLMLEYPPEIPVNTFECLLLPKAQQMRRLSAVELYIGNRLSRASRPAHSVFTAPTGVGFPVRYYEQTPSLHDLRTRITEADAQRRVKKTEELAREMKKYNQAMAEIAQMECDKFWNRKGYQYHDKRRCRKCKKKDAVQAMRICGLEESLPREDILLKAAIFELKIPAQFAAWRDATWLLLNDVGQRQKGHHPDSVHTTILGYTQLAQHVTRKTRITLGSKIKPALDSHYKTTSLPTTISSICHPNGLRYEIWDCEGKQWSTWPDKPPDFKSHCTLQLPSGPYENLQWTVSTTAHSTNQVMSRQHECDVRLEKEEFLAFGSLRAGERVQSINILRELGCSNLDHTNLAVTTLILQATWEAGSSACEISRQAHMEFSNPRFRNKLLALLRRRLVAIEHNWDKQYSMMTVIQLSLRLLSLASDDDTENNCLILLRDAREVAIKWCYQLEAHIYQSSHHEDVQNNAVTRLLLVALLCYSTFDVEARHLHHLLGSANDLALAAKAQAIVCDSAPIDKKSLPLLLQQSLLHHSKVAHKLEPHVQQLLQLHGSGLNSAIQHIWNGVVLNSEWTIVSQDSRSWVQNKTIPAYGGQSQTVYFNLLSGQLLVDGKSVGKVPDNIRSAPLFSQIFGSSVLRVFASDIPGMESRVSQLIEGHEIHLGLRGRNIVIKARFDGRTLQALPQSTFKNCLPAHFVKPFHHWLDEATGDVEFRPLKRPWERSTNNWRMTFSTLDFATGRAQLRLGSNSLIELSSVIGREVTHVLSVLDTAANCHITLDSFHPSRLEVELPRYNLHFAVTKDGDLTSLEFNAVVDPCQKIDTMIGLRNKLVLRSVVPSGCPEERQVLVPYGELIIRKVATHVEVKVRDEEGPKRQHFVYTLDRHLRKLRGAQDTLALLYQAYLHAVTSFCLPDPFTGSTGVEEAIEILQGASLFSSLPLKKQEIKLLETIAALTPEREFYPPHMKVMQSVSWNPNLPAHSQHDDFVLAAQAIVEHRQKYEKAHGQKSNCSIERGDQSLLERARKRNMSVVKTGFVKAVTRSTDDDHIYTDRGEYKQNPRAESVHEIASTVQDWPSRLSVHTNLASVLKQCHVSGYRTSFDHSKVTMHQLTTLQILPHWGSLYNMCRSAQKNSMLYPLMFTFCAVALEAQTEDMLHIRTLLAFAFSGSFSTIDAPAAHDEYKLANGSSSSGESIMSLVKSNATMPSFPSNASEEQYNEYIKEMSEFNDQTDKYARLILEQWPKEILEKPDGSYPMINVNFALQLCEAQFSEWHKNKRFLVHLELVNQQLIRVRSPHIKHSWPQTSLLRSPRQHLHSSAPSLDQLLSQHGRSVPRDMPGSSVPIAPLSLTPAAAPADSENGINLKRLTDTISTRQSSTHKDYASILSSSVEAFRTHKVDLVTQNMPLDGIHFEAYHAGLSRLVKDLLGCIRHTLAPRTNAEIMLSSADLWPRGSESDLLRSLSAAKIEGVSPSWKPVLLLLAESIASLQRSERMLVLHQKQNYQKLYKELRTPGREGWSADEHPSWLLLEIENNITIRALQAKVAKEMMSPSSGSNSVMQLNMGEGKSSVIVPMLATALADGDRLVRIVVLKPLLLQTEQVLTQRLGGILGHRICHIPFSRKTMINIQTISGISEVVQDCRRRRGIMIVLPEEILSMKLMSREKMISDKTLAASILDLQRSLSTICRDIIDESDEILGIKSQLIYPVGSQHMLDGKSDRWRIAQGVLRQVKVRVIELSEKHPSHIHSDLNGKSFPVIKILKTHVFNELLESLVTDAIDGLIAGVSFDYFPTPTIVAIRNFIQTRDVSGHDLSIIKRDCQETSHWTAILVFRGFFAHDLLSFVLQRKRWLVEYGLDLERCLMAVPYRAKGIPTQNSEFGHPDVAVLLTCLSYYYTGLSMAQIEDCFKILLKDTNAQDIYRGWALAGNLPANLSSLDAINIDDQLLCRESVFPHMKFNLETIDFYLNQVVFPKEGKEFAKRLSASGWDIPSPSSSKKLLTTGFSGTNDSRVILPHSIQQQDLGELLHTNAMVLDLILRPENQTYIHAGGEKGKKLSVRELLSLISEQSPLINVLIDVGAQVLEATNLQLVQQWLQIRADAKAAIYFDDRDEAMVLDRSGSTTPLRISPLSGKLDGCLFYIDEVHTRGIDLAIPMGAHAAVTLGPRLVKDRLTQACMRLRSLGNGHSLCFVSPTEVHRSICDLKGYKNSDQLTSFDVLAWCMEQTCQSLDIARPLRAMHGLEYVRQQTVLHEILPATSASTKLIRDDDRIQRFRREIQEDESRPLELLYGVHEERIGAFKRLLDRDSDNPTMQHLVIEYDSMNKTYLEDCTVDNEQERELAHEVERQRQVERPKAAKACLPHVSKGLAFYINDGTEGAFKNSASKHAFAIFKDTSALEVAKKQKVNPAAFSDLYVSQDFSRTVTLTGGSLIDDYLRPVNWVLSSSEHQKLMVISQHEVNELMLQIRSSSKIHLHTFAPLLNKAMVSFNDMNYFVVGAHSRSLPCADAAVLNLNLFAGSLYLENVELYDSLRCFLGLVSQSRRAGDLAVNSDGFVDPQIREAIGWLEPCPFVRSPLPFLKEVCALLRSGKGFAQTHMGYLFEGRALRYDAFEGYEEVEKAETGDRHVPGEWNSGQISPSRSTLYTLVLR</sequence>
<evidence type="ECO:0000259" key="8">
    <source>
        <dbReference type="Pfam" id="PF12340"/>
    </source>
</evidence>
<dbReference type="Pfam" id="PF20255">
    <property type="entry name" value="DUF6606"/>
    <property type="match status" value="1"/>
</dbReference>
<accession>A0A4S9M2S7</accession>
<evidence type="ECO:0000256" key="3">
    <source>
        <dbReference type="ARBA" id="ARBA00022670"/>
    </source>
</evidence>
<keyword evidence="5" id="KW-0378">Hydrolase</keyword>
<dbReference type="PANTHER" id="PTHR13367:SF33">
    <property type="entry name" value="P-LOOP CONTAINING NUCLEOSIDE TRIPHOSPHATE HYDROLASE PROTEIN"/>
    <property type="match status" value="1"/>
</dbReference>
<dbReference type="Pfam" id="PF12359">
    <property type="entry name" value="DUF3645"/>
    <property type="match status" value="1"/>
</dbReference>
<evidence type="ECO:0000256" key="6">
    <source>
        <dbReference type="ARBA" id="ARBA00022807"/>
    </source>
</evidence>
<gene>
    <name evidence="11" type="ORF">D6D01_00185</name>
</gene>
<evidence type="ECO:0000313" key="11">
    <source>
        <dbReference type="EMBL" id="THY36728.1"/>
    </source>
</evidence>
<comment type="catalytic activity">
    <reaction evidence="1">
        <text>Thiol-dependent hydrolysis of ester, thioester, amide, peptide and isopeptide bonds formed by the C-terminal Gly of ubiquitin (a 76-residue protein attached to proteins as an intracellular targeting signal).</text>
        <dbReference type="EC" id="3.4.19.12"/>
    </reaction>
</comment>
<dbReference type="Proteomes" id="UP000306584">
    <property type="component" value="Unassembled WGS sequence"/>
</dbReference>
<comment type="caution">
    <text evidence="11">The sequence shown here is derived from an EMBL/GenBank/DDBJ whole genome shotgun (WGS) entry which is preliminary data.</text>
</comment>
<protein>
    <recommendedName>
        <fullName evidence="2">ubiquitinyl hydrolase 1</fullName>
        <ecNumber evidence="2">3.4.19.12</ecNumber>
    </recommendedName>
</protein>
<dbReference type="PANTHER" id="PTHR13367">
    <property type="entry name" value="UBIQUITIN THIOESTERASE"/>
    <property type="match status" value="1"/>
</dbReference>
<dbReference type="InterPro" id="IPR046541">
    <property type="entry name" value="DUF6606"/>
</dbReference>
<evidence type="ECO:0000259" key="10">
    <source>
        <dbReference type="Pfam" id="PF20255"/>
    </source>
</evidence>
<reference evidence="11 12" key="1">
    <citation type="submission" date="2018-10" db="EMBL/GenBank/DDBJ databases">
        <title>Fifty Aureobasidium pullulans genomes reveal a recombining polyextremotolerant generalist.</title>
        <authorList>
            <person name="Gostincar C."/>
            <person name="Turk M."/>
            <person name="Zajc J."/>
            <person name="Gunde-Cimerman N."/>
        </authorList>
    </citation>
    <scope>NUCLEOTIDE SEQUENCE [LARGE SCALE GENOMIC DNA]</scope>
    <source>
        <strain evidence="11 12">EXF-6604</strain>
    </source>
</reference>
<proteinExistence type="predicted"/>
<keyword evidence="4" id="KW-0833">Ubl conjugation pathway</keyword>
<dbReference type="Pfam" id="PF12340">
    <property type="entry name" value="DUF3638"/>
    <property type="match status" value="1"/>
</dbReference>
<dbReference type="GO" id="GO:0006508">
    <property type="term" value="P:proteolysis"/>
    <property type="evidence" value="ECO:0007669"/>
    <property type="project" value="UniProtKB-KW"/>
</dbReference>
<evidence type="ECO:0000259" key="9">
    <source>
        <dbReference type="Pfam" id="PF12359"/>
    </source>
</evidence>